<evidence type="ECO:0000256" key="2">
    <source>
        <dbReference type="ARBA" id="ARBA00007998"/>
    </source>
</evidence>
<dbReference type="HOGENOM" id="CLU_743258_0_0_9"/>
<feature type="transmembrane region" description="Helical" evidence="8">
    <location>
        <begin position="115"/>
        <end position="137"/>
    </location>
</feature>
<evidence type="ECO:0000313" key="10">
    <source>
        <dbReference type="Proteomes" id="UP000005104"/>
    </source>
</evidence>
<evidence type="ECO:0000256" key="5">
    <source>
        <dbReference type="ARBA" id="ARBA00022692"/>
    </source>
</evidence>
<proteinExistence type="inferred from homology"/>
<keyword evidence="6 8" id="KW-1133">Transmembrane helix</keyword>
<evidence type="ECO:0000256" key="3">
    <source>
        <dbReference type="ARBA" id="ARBA00022448"/>
    </source>
</evidence>
<feature type="transmembrane region" description="Helical" evidence="8">
    <location>
        <begin position="144"/>
        <end position="167"/>
    </location>
</feature>
<dbReference type="Pfam" id="PF03845">
    <property type="entry name" value="Spore_permease"/>
    <property type="match status" value="1"/>
</dbReference>
<dbReference type="PANTHER" id="PTHR34975:SF2">
    <property type="entry name" value="SPORE GERMINATION PROTEIN A2"/>
    <property type="match status" value="1"/>
</dbReference>
<comment type="subcellular location">
    <subcellularLocation>
        <location evidence="1">Membrane</location>
        <topology evidence="1">Multi-pass membrane protein</topology>
    </subcellularLocation>
</comment>
<organism evidence="9 10">
    <name type="scientific">Desulfosporosinus youngiae DSM 17734</name>
    <dbReference type="NCBI Taxonomy" id="768710"/>
    <lineage>
        <taxon>Bacteria</taxon>
        <taxon>Bacillati</taxon>
        <taxon>Bacillota</taxon>
        <taxon>Clostridia</taxon>
        <taxon>Eubacteriales</taxon>
        <taxon>Desulfitobacteriaceae</taxon>
        <taxon>Desulfosporosinus</taxon>
    </lineage>
</organism>
<evidence type="ECO:0000256" key="4">
    <source>
        <dbReference type="ARBA" id="ARBA00022544"/>
    </source>
</evidence>
<keyword evidence="4" id="KW-0309">Germination</keyword>
<dbReference type="Proteomes" id="UP000005104">
    <property type="component" value="Chromosome"/>
</dbReference>
<keyword evidence="7 8" id="KW-0472">Membrane</keyword>
<feature type="transmembrane region" description="Helical" evidence="8">
    <location>
        <begin position="187"/>
        <end position="209"/>
    </location>
</feature>
<evidence type="ECO:0000256" key="1">
    <source>
        <dbReference type="ARBA" id="ARBA00004141"/>
    </source>
</evidence>
<evidence type="ECO:0000256" key="7">
    <source>
        <dbReference type="ARBA" id="ARBA00023136"/>
    </source>
</evidence>
<evidence type="ECO:0000256" key="8">
    <source>
        <dbReference type="SAM" id="Phobius"/>
    </source>
</evidence>
<keyword evidence="5 8" id="KW-0812">Transmembrane</keyword>
<feature type="transmembrane region" description="Helical" evidence="8">
    <location>
        <begin position="273"/>
        <end position="302"/>
    </location>
</feature>
<comment type="similarity">
    <text evidence="2">Belongs to the amino acid-polyamine-organocation (APC) superfamily. Spore germination protein (SGP) (TC 2.A.3.9) family.</text>
</comment>
<keyword evidence="10" id="KW-1185">Reference proteome</keyword>
<dbReference type="EMBL" id="CM001441">
    <property type="protein sequence ID" value="EHQ92322.1"/>
    <property type="molecule type" value="Genomic_DNA"/>
</dbReference>
<sequence>MPSPSLFEKSSPFSGVYFMLMVNRMQMLYYFIIMPRHLVHPYMIMGIMAVGILSQVNLMLLSKWFSSDFSVQGYQGFVQLLGERTVRVFAFLGLFLILLRITVMTLGFVEIAHQYIFPSMTSNWLILSIFIVCFYLASQGMENTIRFVVIAFLSTIWMVIIYYSFFFPPIASMHDLYPLMPPEWSAISWKGLLLVWSSLSGVEFLVCLTPWLRPKQKMLKYLTIGNTISVLEYLVLFISSLLFFGSNYLDKTKYPVLDMVRYLQFPAYERIDIVLISVHLFVLVFVNSIFILLFYGAIRILLGKGVRQTTRMGFAASFIIILVSILVINEWFWKSGEEQNIWLNLQIGVGAFTYLLVPAFLLVATKLKGRFKV</sequence>
<feature type="transmembrane region" description="Helical" evidence="8">
    <location>
        <begin position="314"/>
        <end position="333"/>
    </location>
</feature>
<dbReference type="OrthoDB" id="2739656at2"/>
<keyword evidence="3" id="KW-0813">Transport</keyword>
<feature type="transmembrane region" description="Helical" evidence="8">
    <location>
        <begin position="230"/>
        <end position="249"/>
    </location>
</feature>
<dbReference type="eggNOG" id="COG0814">
    <property type="taxonomic scope" value="Bacteria"/>
</dbReference>
<reference evidence="9 10" key="1">
    <citation type="submission" date="2011-11" db="EMBL/GenBank/DDBJ databases">
        <title>The Noncontiguous Finished genome of Desulfosporosinus youngiae DSM 17734.</title>
        <authorList>
            <consortium name="US DOE Joint Genome Institute (JGI-PGF)"/>
            <person name="Lucas S."/>
            <person name="Han J."/>
            <person name="Lapidus A."/>
            <person name="Cheng J.-F."/>
            <person name="Goodwin L."/>
            <person name="Pitluck S."/>
            <person name="Peters L."/>
            <person name="Ovchinnikova G."/>
            <person name="Lu M."/>
            <person name="Land M.L."/>
            <person name="Hauser L."/>
            <person name="Pester M."/>
            <person name="Spring S."/>
            <person name="Ollivier B."/>
            <person name="Rattei T."/>
            <person name="Klenk H.-P."/>
            <person name="Wagner M."/>
            <person name="Loy A."/>
            <person name="Woyke T.J."/>
        </authorList>
    </citation>
    <scope>NUCLEOTIDE SEQUENCE [LARGE SCALE GENOMIC DNA]</scope>
    <source>
        <strain evidence="9 10">DSM 17734</strain>
    </source>
</reference>
<dbReference type="GO" id="GO:0016020">
    <property type="term" value="C:membrane"/>
    <property type="evidence" value="ECO:0007669"/>
    <property type="project" value="UniProtKB-SubCell"/>
</dbReference>
<dbReference type="STRING" id="768710.DesyoDRAFT_5396"/>
<protein>
    <submittedName>
        <fullName evidence="9">Spore germination protein</fullName>
    </submittedName>
</protein>
<evidence type="ECO:0000256" key="6">
    <source>
        <dbReference type="ARBA" id="ARBA00022989"/>
    </source>
</evidence>
<dbReference type="InterPro" id="IPR004761">
    <property type="entry name" value="Spore_GerAB"/>
</dbReference>
<dbReference type="RefSeq" id="WP_007787645.1">
    <property type="nucleotide sequence ID" value="NZ_CM001441.1"/>
</dbReference>
<feature type="transmembrane region" description="Helical" evidence="8">
    <location>
        <begin position="88"/>
        <end position="109"/>
    </location>
</feature>
<dbReference type="AlphaFoldDB" id="H5Y0R6"/>
<dbReference type="PANTHER" id="PTHR34975">
    <property type="entry name" value="SPORE GERMINATION PROTEIN A2"/>
    <property type="match status" value="1"/>
</dbReference>
<feature type="transmembrane region" description="Helical" evidence="8">
    <location>
        <begin position="12"/>
        <end position="33"/>
    </location>
</feature>
<accession>H5Y0R6</accession>
<gene>
    <name evidence="9" type="ORF">DesyoDRAFT_5396</name>
</gene>
<feature type="transmembrane region" description="Helical" evidence="8">
    <location>
        <begin position="345"/>
        <end position="364"/>
    </location>
</feature>
<name>H5Y0R6_9FIRM</name>
<dbReference type="GO" id="GO:0009847">
    <property type="term" value="P:spore germination"/>
    <property type="evidence" value="ECO:0007669"/>
    <property type="project" value="InterPro"/>
</dbReference>
<evidence type="ECO:0000313" key="9">
    <source>
        <dbReference type="EMBL" id="EHQ92322.1"/>
    </source>
</evidence>
<feature type="transmembrane region" description="Helical" evidence="8">
    <location>
        <begin position="39"/>
        <end position="60"/>
    </location>
</feature>